<keyword evidence="1" id="KW-0118">Viral capsid assembly</keyword>
<name>A0A7T3PGU5_9CAUD</name>
<dbReference type="GO" id="GO:0005198">
    <property type="term" value="F:structural molecule activity"/>
    <property type="evidence" value="ECO:0007669"/>
    <property type="project" value="UniProtKB-UniRule"/>
</dbReference>
<keyword evidence="1" id="KW-1160">Virus entry into host cell</keyword>
<sequence length="555" mass="61576">MSAVQVYADTEALLGGAIPAGPLAIGGAYEGASRTNRELAMWSPAIMSADKEIIPDKLQLDARNRDMHRNDAYVQGGVTLHQDNIVGAAYLLNSKPSFKVLGLDEKWAEEFQEEVEEKFTLYAESPNNWMDAARQNTFTELVRLAVGVHTVGGEVLATAEWLRDAWRPYSTALQMVDTDRLSTPMGEVEGPRLRGGVERNKYGAPQAYHIRLAHPNDLSFSNGDAFLWKRVPIRKPWGRMQVIHLFEQTRPDQTRGVAAMVAALKEMRITKKFRDITLQSAVVNATYAASIESDLPSEAVYAALGGGNVNAQAISDYATSYLGAVAQYAGNARNMHIDGVKIPHFFPGTRLQLRNAGTPGGVGTGFEESLLRYIAANLGVSYEELSRDYTKTNYSSARAAMNNTWKHMQARKKFTADKFATHGFRLWLEEAMNAGRIASAPRNWAELWYSNAEFADAFTACEWIGANRGQIDELKETQAAVLRLKYNLTTQEDELGRLGKDWRRVFAQRKRETEMAEEYGLVAQEDNSINAASGSPQERQAKGEKDDGSEDNTDA</sequence>
<dbReference type="EMBL" id="MW269554">
    <property type="protein sequence ID" value="QPZ53243.1"/>
    <property type="molecule type" value="Genomic_DNA"/>
</dbReference>
<comment type="subcellular location">
    <subcellularLocation>
        <location evidence="1">Virion</location>
    </subcellularLocation>
</comment>
<keyword evidence="1" id="KW-0946">Virion</keyword>
<dbReference type="GO" id="GO:0046718">
    <property type="term" value="P:symbiont entry into host cell"/>
    <property type="evidence" value="ECO:0007669"/>
    <property type="project" value="UniProtKB-KW"/>
</dbReference>
<feature type="chain" id="PRO_5031656584" description="Portal protein" evidence="1">
    <location>
        <begin position="1"/>
        <end position="555"/>
    </location>
</feature>
<feature type="compositionally biased region" description="Polar residues" evidence="2">
    <location>
        <begin position="525"/>
        <end position="538"/>
    </location>
</feature>
<keyword evidence="1" id="KW-0167">Capsid protein</keyword>
<dbReference type="Proteomes" id="UP000595170">
    <property type="component" value="Segment"/>
</dbReference>
<keyword evidence="4" id="KW-1185">Reference proteome</keyword>
<feature type="region of interest" description="Disordered" evidence="2">
    <location>
        <begin position="520"/>
        <end position="555"/>
    </location>
</feature>
<reference evidence="3 4" key="1">
    <citation type="submission" date="2020-11" db="EMBL/GenBank/DDBJ databases">
        <title>Complete Genome Sequence of Achromobacter phage vB_AchrS_AchV4.</title>
        <authorList>
            <person name="Kaliniene L."/>
            <person name="Noreika A."/>
            <person name="Meskys R."/>
        </authorList>
    </citation>
    <scope>NUCLEOTIDE SEQUENCE [LARGE SCALE GENOMIC DNA]</scope>
</reference>
<protein>
    <recommendedName>
        <fullName evidence="1">Portal protein</fullName>
    </recommendedName>
</protein>
<comment type="function">
    <text evidence="1">Forms the portal vertex of the capsid. This portal plays critical roles in head assembly, genome packaging, neck/tail attachment, and genome ejection. The portal protein multimerizes as a single ring-shaped homododecamer arranged around a central channel. Binds to the terminase subunits to form the packaging machine.</text>
</comment>
<keyword evidence="1" id="KW-0231">Viral genome packaging</keyword>
<keyword evidence="1" id="KW-0238">DNA-binding</keyword>
<evidence type="ECO:0000256" key="1">
    <source>
        <dbReference type="HAMAP-Rule" id="MF_04135"/>
    </source>
</evidence>
<evidence type="ECO:0000313" key="3">
    <source>
        <dbReference type="EMBL" id="QPZ53243.1"/>
    </source>
</evidence>
<dbReference type="GO" id="GO:0046798">
    <property type="term" value="C:viral portal complex"/>
    <property type="evidence" value="ECO:0007669"/>
    <property type="project" value="UniProtKB-UniRule"/>
</dbReference>
<dbReference type="HAMAP" id="MF_04135">
    <property type="entry name" value="PORTAL_LAMBDA"/>
    <property type="match status" value="1"/>
</dbReference>
<evidence type="ECO:0000313" key="4">
    <source>
        <dbReference type="Proteomes" id="UP000595170"/>
    </source>
</evidence>
<accession>A0A7T3PGU5</accession>
<comment type="subunit">
    <text evidence="1">Homododecamer. Interacts with the terminase complex composed of two small and one large terminase subunits.</text>
</comment>
<dbReference type="Pfam" id="PF05136">
    <property type="entry name" value="Phage_portal_2"/>
    <property type="match status" value="1"/>
</dbReference>
<gene>
    <name evidence="3" type="ORF">AchV4_0004</name>
</gene>
<organism evidence="3 4">
    <name type="scientific">Achromobacter phage vB_AchrS_AchV4</name>
    <dbReference type="NCBI Taxonomy" id="2796514"/>
    <lineage>
        <taxon>Viruses</taxon>
        <taxon>Duplodnaviria</taxon>
        <taxon>Heunggongvirae</taxon>
        <taxon>Uroviricota</taxon>
        <taxon>Caudoviricetes</taxon>
        <taxon>Casjensviridae</taxon>
        <taxon>Gediminasvirus</taxon>
        <taxon>Gediminasvirus AchV4</taxon>
    </lineage>
</organism>
<dbReference type="GO" id="GO:0019068">
    <property type="term" value="P:virion assembly"/>
    <property type="evidence" value="ECO:0007669"/>
    <property type="project" value="UniProtKB-UniRule"/>
</dbReference>
<comment type="PTM">
    <text evidence="1">Proteolytically cleaved by the viral protease during capsid maturation.</text>
</comment>
<proteinExistence type="inferred from homology"/>
<keyword evidence="1" id="KW-1162">Viral penetration into host cytoplasm</keyword>
<dbReference type="InterPro" id="IPR006429">
    <property type="entry name" value="Phage_lambda_portal"/>
</dbReference>
<comment type="similarity">
    <text evidence="1">Belongs to the siphoviridae portal protein family.</text>
</comment>
<keyword evidence="1" id="KW-1188">Viral release from host cell</keyword>
<dbReference type="GO" id="GO:0003677">
    <property type="term" value="F:DNA binding"/>
    <property type="evidence" value="ECO:0007669"/>
    <property type="project" value="UniProtKB-KW"/>
</dbReference>
<evidence type="ECO:0000256" key="2">
    <source>
        <dbReference type="SAM" id="MobiDB-lite"/>
    </source>
</evidence>
<dbReference type="NCBIfam" id="TIGR01539">
    <property type="entry name" value="portal_lambda"/>
    <property type="match status" value="1"/>
</dbReference>
<keyword evidence="1" id="KW-1171">Viral genome ejection through host cell envelope</keyword>